<feature type="compositionally biased region" description="Low complexity" evidence="6">
    <location>
        <begin position="24"/>
        <end position="45"/>
    </location>
</feature>
<evidence type="ECO:0000256" key="6">
    <source>
        <dbReference type="SAM" id="MobiDB-lite"/>
    </source>
</evidence>
<feature type="transmembrane region" description="Helical" evidence="7">
    <location>
        <begin position="131"/>
        <end position="150"/>
    </location>
</feature>
<gene>
    <name evidence="9" type="ORF">HCN08_32395</name>
</gene>
<dbReference type="EMBL" id="JAATEJ010000039">
    <property type="protein sequence ID" value="NJP48069.1"/>
    <property type="molecule type" value="Genomic_DNA"/>
</dbReference>
<feature type="transmembrane region" description="Helical" evidence="7">
    <location>
        <begin position="313"/>
        <end position="330"/>
    </location>
</feature>
<sequence>MTDEPTDEPPTGPPHPDPDPDPDPGAAAAADPAAGATRASAAQEAGEPDEDAGRRPRITRGREHKVLAGVCEGAGRFFGIDPVIFRIVLAVLSLTGGIGLIVYGMGWLVIPQEDEEQSEAHRLMSGRIEGAPLTAVLMTLVGCGLYASMLGNGTNQAFSLILLFATAGAVYWSQLRRRAPGEQASPATAAAVPPAPPAVAPPPEPGAPSWWREPLTKEPPQYLWGPDDGPYGETERRAWKDRRKAARAGQERSWPFALAVFFLTVTALAVGTGASWAYQPAAVSAEIGLAAALGVLGTAFVVASFAGRARGGTAFFSVLILAALVGTTALPRAGGNGVGTTTWHPLTAGSVQPLYERGTGRGRLDLTGLRLPAGTTVDTRLKVGAGRAEVRLPPSATVVLEYDVGVGETVLPGKVNHGVEIHSGRHRTVTLRPAAGTPATGTVDLHVEVGVGQLKVVG</sequence>
<proteinExistence type="predicted"/>
<comment type="subcellular location">
    <subcellularLocation>
        <location evidence="1">Cell membrane</location>
        <topology evidence="1">Single-pass membrane protein</topology>
    </subcellularLocation>
</comment>
<keyword evidence="4 7" id="KW-1133">Transmembrane helix</keyword>
<evidence type="ECO:0000256" key="5">
    <source>
        <dbReference type="ARBA" id="ARBA00023136"/>
    </source>
</evidence>
<feature type="compositionally biased region" description="Pro residues" evidence="6">
    <location>
        <begin position="193"/>
        <end position="205"/>
    </location>
</feature>
<dbReference type="PANTHER" id="PTHR33885:SF3">
    <property type="entry name" value="PHAGE SHOCK PROTEIN C"/>
    <property type="match status" value="1"/>
</dbReference>
<reference evidence="9 10" key="1">
    <citation type="submission" date="2020-03" db="EMBL/GenBank/DDBJ databases">
        <title>WGS of actinomycetes isolated from Thailand.</title>
        <authorList>
            <person name="Thawai C."/>
        </authorList>
    </citation>
    <scope>NUCLEOTIDE SEQUENCE [LARGE SCALE GENOMIC DNA]</scope>
    <source>
        <strain evidence="9 10">PRB2-1</strain>
    </source>
</reference>
<evidence type="ECO:0000256" key="2">
    <source>
        <dbReference type="ARBA" id="ARBA00022475"/>
    </source>
</evidence>
<comment type="caution">
    <text evidence="9">The sequence shown here is derived from an EMBL/GenBank/DDBJ whole genome shotgun (WGS) entry which is preliminary data.</text>
</comment>
<accession>A0ABX1A0H9</accession>
<keyword evidence="2" id="KW-1003">Cell membrane</keyword>
<evidence type="ECO:0000256" key="4">
    <source>
        <dbReference type="ARBA" id="ARBA00022989"/>
    </source>
</evidence>
<dbReference type="RefSeq" id="WP_167986897.1">
    <property type="nucleotide sequence ID" value="NZ_JAATEJ010000039.1"/>
</dbReference>
<organism evidence="9 10">
    <name type="scientific">Actinacidiphila epipremni</name>
    <dbReference type="NCBI Taxonomy" id="2053013"/>
    <lineage>
        <taxon>Bacteria</taxon>
        <taxon>Bacillati</taxon>
        <taxon>Actinomycetota</taxon>
        <taxon>Actinomycetes</taxon>
        <taxon>Kitasatosporales</taxon>
        <taxon>Streptomycetaceae</taxon>
        <taxon>Actinacidiphila</taxon>
    </lineage>
</organism>
<feature type="domain" description="Phage shock protein PspC N-terminal" evidence="8">
    <location>
        <begin position="57"/>
        <end position="113"/>
    </location>
</feature>
<dbReference type="InterPro" id="IPR007168">
    <property type="entry name" value="Phageshock_PspC_N"/>
</dbReference>
<dbReference type="PANTHER" id="PTHR33885">
    <property type="entry name" value="PHAGE SHOCK PROTEIN C"/>
    <property type="match status" value="1"/>
</dbReference>
<protein>
    <submittedName>
        <fullName evidence="9">PspC domain-containing protein</fullName>
    </submittedName>
</protein>
<name>A0ABX1A0H9_9ACTN</name>
<feature type="transmembrane region" description="Helical" evidence="7">
    <location>
        <begin position="156"/>
        <end position="173"/>
    </location>
</feature>
<evidence type="ECO:0000259" key="8">
    <source>
        <dbReference type="Pfam" id="PF04024"/>
    </source>
</evidence>
<dbReference type="Pfam" id="PF04024">
    <property type="entry name" value="PspC"/>
    <property type="match status" value="1"/>
</dbReference>
<feature type="region of interest" description="Disordered" evidence="6">
    <location>
        <begin position="183"/>
        <end position="205"/>
    </location>
</feature>
<evidence type="ECO:0000313" key="9">
    <source>
        <dbReference type="EMBL" id="NJP48069.1"/>
    </source>
</evidence>
<feature type="region of interest" description="Disordered" evidence="6">
    <location>
        <begin position="1"/>
        <end position="60"/>
    </location>
</feature>
<keyword evidence="5 7" id="KW-0472">Membrane</keyword>
<evidence type="ECO:0000256" key="3">
    <source>
        <dbReference type="ARBA" id="ARBA00022692"/>
    </source>
</evidence>
<keyword evidence="3 7" id="KW-0812">Transmembrane</keyword>
<feature type="transmembrane region" description="Helical" evidence="7">
    <location>
        <begin position="287"/>
        <end position="306"/>
    </location>
</feature>
<feature type="transmembrane region" description="Helical" evidence="7">
    <location>
        <begin position="83"/>
        <end position="110"/>
    </location>
</feature>
<keyword evidence="10" id="KW-1185">Reference proteome</keyword>
<evidence type="ECO:0000256" key="1">
    <source>
        <dbReference type="ARBA" id="ARBA00004162"/>
    </source>
</evidence>
<feature type="transmembrane region" description="Helical" evidence="7">
    <location>
        <begin position="253"/>
        <end position="275"/>
    </location>
</feature>
<dbReference type="Proteomes" id="UP000734511">
    <property type="component" value="Unassembled WGS sequence"/>
</dbReference>
<dbReference type="InterPro" id="IPR052027">
    <property type="entry name" value="PspC"/>
</dbReference>
<evidence type="ECO:0000256" key="7">
    <source>
        <dbReference type="SAM" id="Phobius"/>
    </source>
</evidence>
<evidence type="ECO:0000313" key="10">
    <source>
        <dbReference type="Proteomes" id="UP000734511"/>
    </source>
</evidence>